<dbReference type="GO" id="GO:0043531">
    <property type="term" value="F:ADP binding"/>
    <property type="evidence" value="ECO:0007669"/>
    <property type="project" value="TreeGrafter"/>
</dbReference>
<evidence type="ECO:0000256" key="1">
    <source>
        <dbReference type="SAM" id="MobiDB-lite"/>
    </source>
</evidence>
<sequence length="305" mass="34177">MLLLLRRPPRREAFTGDVFYLHSRLLERAAKRSNQTGTYSLIALSVIETQAGDVSTYIPTNSAAQLNAMKQGCDSSKLVFVQYREVAAFAHFGSDLYAATQALLNRGSRLTEVSKQAQYAPLNIVKQILVIYAAVNGFCDRMPLERISQYERVIPSRIKPELQQSLLVLRLQTPNYRVRFEESLIHINEQGSTESGGIAHEAECKKGMRRGNIPSRIQGLKGRLSFLLSVALCGNLSISLNYAFEKLDLALLELKAEVAKRKDANSILFGSMPKTNEIGKRHLKSKEEDQSLDQSSVFPKEWGRS</sequence>
<dbReference type="GO" id="GO:0005743">
    <property type="term" value="C:mitochondrial inner membrane"/>
    <property type="evidence" value="ECO:0007669"/>
    <property type="project" value="UniProtKB-SubCell"/>
</dbReference>
<dbReference type="InterPro" id="IPR027417">
    <property type="entry name" value="P-loop_NTPase"/>
</dbReference>
<feature type="region of interest" description="Disordered" evidence="1">
    <location>
        <begin position="278"/>
        <end position="305"/>
    </location>
</feature>
<dbReference type="Gene3D" id="1.20.150.20">
    <property type="entry name" value="ATP synthase alpha/beta chain, C-terminal domain"/>
    <property type="match status" value="1"/>
</dbReference>
<evidence type="ECO:0000313" key="5">
    <source>
        <dbReference type="Proteomes" id="UP000321393"/>
    </source>
</evidence>
<evidence type="ECO:0000313" key="6">
    <source>
        <dbReference type="Proteomes" id="UP000321947"/>
    </source>
</evidence>
<dbReference type="PANTHER" id="PTHR48082:SF2">
    <property type="entry name" value="ATP SYNTHASE SUBUNIT ALPHA, MITOCHONDRIAL"/>
    <property type="match status" value="1"/>
</dbReference>
<dbReference type="SUPFAM" id="SSF47917">
    <property type="entry name" value="C-terminal domain of alpha and beta subunits of F1 ATP synthase"/>
    <property type="match status" value="1"/>
</dbReference>
<gene>
    <name evidence="4" type="ORF">E5676_scaffold409G00560</name>
    <name evidence="3" type="ORF">E6C27_scaffold139G004330</name>
</gene>
<evidence type="ECO:0000313" key="3">
    <source>
        <dbReference type="EMBL" id="KAA0031657.1"/>
    </source>
</evidence>
<dbReference type="GO" id="GO:0046933">
    <property type="term" value="F:proton-transporting ATP synthase activity, rotational mechanism"/>
    <property type="evidence" value="ECO:0007669"/>
    <property type="project" value="InterPro"/>
</dbReference>
<feature type="compositionally biased region" description="Basic and acidic residues" evidence="1">
    <location>
        <begin position="278"/>
        <end position="289"/>
    </location>
</feature>
<dbReference type="Gene3D" id="3.40.50.12240">
    <property type="match status" value="1"/>
</dbReference>
<organism evidence="4 6">
    <name type="scientific">Cucumis melo var. makuwa</name>
    <name type="common">Oriental melon</name>
    <dbReference type="NCBI Taxonomy" id="1194695"/>
    <lineage>
        <taxon>Eukaryota</taxon>
        <taxon>Viridiplantae</taxon>
        <taxon>Streptophyta</taxon>
        <taxon>Embryophyta</taxon>
        <taxon>Tracheophyta</taxon>
        <taxon>Spermatophyta</taxon>
        <taxon>Magnoliopsida</taxon>
        <taxon>eudicotyledons</taxon>
        <taxon>Gunneridae</taxon>
        <taxon>Pentapetalae</taxon>
        <taxon>rosids</taxon>
        <taxon>fabids</taxon>
        <taxon>Cucurbitales</taxon>
        <taxon>Cucurbitaceae</taxon>
        <taxon>Benincaseae</taxon>
        <taxon>Cucumis</taxon>
    </lineage>
</organism>
<dbReference type="Proteomes" id="UP000321947">
    <property type="component" value="Unassembled WGS sequence"/>
</dbReference>
<dbReference type="InterPro" id="IPR000793">
    <property type="entry name" value="ATP_synth_asu_C"/>
</dbReference>
<accession>A0A5D3BZW7</accession>
<dbReference type="OrthoDB" id="9805536at2759"/>
<name>A0A5D3BZW7_CUCMM</name>
<evidence type="ECO:0000313" key="4">
    <source>
        <dbReference type="EMBL" id="TYK04452.1"/>
    </source>
</evidence>
<reference evidence="5 6" key="1">
    <citation type="submission" date="2019-08" db="EMBL/GenBank/DDBJ databases">
        <title>Draft genome sequences of two oriental melons (Cucumis melo L. var makuwa).</title>
        <authorList>
            <person name="Kwon S.-Y."/>
        </authorList>
    </citation>
    <scope>NUCLEOTIDE SEQUENCE [LARGE SCALE GENOMIC DNA]</scope>
    <source>
        <strain evidence="6">cv. Chang Bougi</strain>
        <strain evidence="5">cv. SW 3</strain>
        <tissue evidence="4">Leaf</tissue>
    </source>
</reference>
<dbReference type="EMBL" id="SSTE01022915">
    <property type="protein sequence ID" value="KAA0031657.1"/>
    <property type="molecule type" value="Genomic_DNA"/>
</dbReference>
<dbReference type="SUPFAM" id="SSF52540">
    <property type="entry name" value="P-loop containing nucleoside triphosphate hydrolases"/>
    <property type="match status" value="1"/>
</dbReference>
<comment type="caution">
    <text evidence="4">The sequence shown here is derived from an EMBL/GenBank/DDBJ whole genome shotgun (WGS) entry which is preliminary data.</text>
</comment>
<evidence type="ECO:0000259" key="2">
    <source>
        <dbReference type="Pfam" id="PF00306"/>
    </source>
</evidence>
<dbReference type="GO" id="GO:0005524">
    <property type="term" value="F:ATP binding"/>
    <property type="evidence" value="ECO:0007669"/>
    <property type="project" value="InterPro"/>
</dbReference>
<dbReference type="Proteomes" id="UP000321393">
    <property type="component" value="Unassembled WGS sequence"/>
</dbReference>
<proteinExistence type="predicted"/>
<dbReference type="CDD" id="cd18113">
    <property type="entry name" value="ATP-synt_F1_alpha_C"/>
    <property type="match status" value="1"/>
</dbReference>
<dbReference type="GO" id="GO:0045259">
    <property type="term" value="C:proton-transporting ATP synthase complex"/>
    <property type="evidence" value="ECO:0007669"/>
    <property type="project" value="InterPro"/>
</dbReference>
<dbReference type="STRING" id="1194695.A0A5D3BZW7"/>
<feature type="domain" description="ATP synthase alpha subunit C-terminal" evidence="2">
    <location>
        <begin position="65"/>
        <end position="164"/>
    </location>
</feature>
<dbReference type="PANTHER" id="PTHR48082">
    <property type="entry name" value="ATP SYNTHASE SUBUNIT ALPHA, MITOCHONDRIAL"/>
    <property type="match status" value="1"/>
</dbReference>
<dbReference type="AlphaFoldDB" id="A0A5D3BZW7"/>
<protein>
    <submittedName>
        <fullName evidence="4">ATPase subunit 1 (Mitochondrion)</fullName>
    </submittedName>
</protein>
<dbReference type="EMBL" id="SSTD01014204">
    <property type="protein sequence ID" value="TYK04452.1"/>
    <property type="molecule type" value="Genomic_DNA"/>
</dbReference>
<dbReference type="InterPro" id="IPR038376">
    <property type="entry name" value="ATP_synth_asu_C_sf"/>
</dbReference>
<dbReference type="Pfam" id="PF00306">
    <property type="entry name" value="ATP-synt_ab_C"/>
    <property type="match status" value="1"/>
</dbReference>
<dbReference type="InterPro" id="IPR005294">
    <property type="entry name" value="ATP_synth_F1_asu"/>
</dbReference>